<dbReference type="Proteomes" id="UP000887222">
    <property type="component" value="Unassembled WGS sequence"/>
</dbReference>
<feature type="region of interest" description="Disordered" evidence="1">
    <location>
        <begin position="69"/>
        <end position="89"/>
    </location>
</feature>
<proteinExistence type="predicted"/>
<evidence type="ECO:0000313" key="2">
    <source>
        <dbReference type="EMBL" id="GIZ52212.1"/>
    </source>
</evidence>
<accession>A0ABQ4Q4T9</accession>
<reference evidence="2 3" key="1">
    <citation type="journal article" date="2022" name="Int. J. Syst. Evol. Microbiol.">
        <title>Noviherbaspirillum aridicola sp. nov., isolated from an arid soil in Pakistan.</title>
        <authorList>
            <person name="Khan I.U."/>
            <person name="Saqib M."/>
            <person name="Amin A."/>
            <person name="Hussain F."/>
            <person name="Li L."/>
            <person name="Liu Y.H."/>
            <person name="Fang B.Z."/>
            <person name="Ahmed I."/>
            <person name="Li W.J."/>
        </authorList>
    </citation>
    <scope>NUCLEOTIDE SEQUENCE [LARGE SCALE GENOMIC DNA]</scope>
    <source>
        <strain evidence="2 3">NCCP-691</strain>
    </source>
</reference>
<evidence type="ECO:0000313" key="3">
    <source>
        <dbReference type="Proteomes" id="UP000887222"/>
    </source>
</evidence>
<name>A0ABQ4Q4T9_9BURK</name>
<organism evidence="2 3">
    <name type="scientific">Noviherbaspirillum aridicola</name>
    <dbReference type="NCBI Taxonomy" id="2849687"/>
    <lineage>
        <taxon>Bacteria</taxon>
        <taxon>Pseudomonadati</taxon>
        <taxon>Pseudomonadota</taxon>
        <taxon>Betaproteobacteria</taxon>
        <taxon>Burkholderiales</taxon>
        <taxon>Oxalobacteraceae</taxon>
        <taxon>Noviherbaspirillum</taxon>
    </lineage>
</organism>
<sequence>MKPPSAFAISFATEGFSAMMRVLVINWSRSWRGAVAHSEVFGRPVGGVPSGLLTRKPYKYNNLPGRAANDKRVAAKTASEEESAGGAAA</sequence>
<protein>
    <submittedName>
        <fullName evidence="2">Uncharacterized protein</fullName>
    </submittedName>
</protein>
<keyword evidence="3" id="KW-1185">Reference proteome</keyword>
<dbReference type="EMBL" id="BPMK01000009">
    <property type="protein sequence ID" value="GIZ52212.1"/>
    <property type="molecule type" value="Genomic_DNA"/>
</dbReference>
<gene>
    <name evidence="2" type="ORF">NCCP691_22260</name>
</gene>
<comment type="caution">
    <text evidence="2">The sequence shown here is derived from an EMBL/GenBank/DDBJ whole genome shotgun (WGS) entry which is preliminary data.</text>
</comment>
<evidence type="ECO:0000256" key="1">
    <source>
        <dbReference type="SAM" id="MobiDB-lite"/>
    </source>
</evidence>